<evidence type="ECO:0000256" key="5">
    <source>
        <dbReference type="ARBA" id="ARBA00022448"/>
    </source>
</evidence>
<keyword evidence="9 12" id="KW-0201">Cytochrome c-type biogenesis</keyword>
<protein>
    <recommendedName>
        <fullName evidence="4 12">Heme exporter protein B</fullName>
    </recommendedName>
</protein>
<organism evidence="14 15">
    <name type="scientific">Stenotrophobium rhamnosiphilum</name>
    <dbReference type="NCBI Taxonomy" id="2029166"/>
    <lineage>
        <taxon>Bacteria</taxon>
        <taxon>Pseudomonadati</taxon>
        <taxon>Pseudomonadota</taxon>
        <taxon>Gammaproteobacteria</taxon>
        <taxon>Nevskiales</taxon>
        <taxon>Nevskiaceae</taxon>
        <taxon>Stenotrophobium</taxon>
    </lineage>
</organism>
<dbReference type="Pfam" id="PF03379">
    <property type="entry name" value="CcmB"/>
    <property type="match status" value="1"/>
</dbReference>
<evidence type="ECO:0000256" key="2">
    <source>
        <dbReference type="ARBA" id="ARBA00004429"/>
    </source>
</evidence>
<dbReference type="InterPro" id="IPR026031">
    <property type="entry name" value="Cyt_c_CcmB_bac"/>
</dbReference>
<keyword evidence="15" id="KW-1185">Reference proteome</keyword>
<dbReference type="OrthoDB" id="9799895at2"/>
<dbReference type="RefSeq" id="WP_107939162.1">
    <property type="nucleotide sequence ID" value="NZ_QANS01000002.1"/>
</dbReference>
<feature type="transmembrane region" description="Helical" evidence="13">
    <location>
        <begin position="194"/>
        <end position="217"/>
    </location>
</feature>
<evidence type="ECO:0000256" key="9">
    <source>
        <dbReference type="ARBA" id="ARBA00022748"/>
    </source>
</evidence>
<feature type="transmembrane region" description="Helical" evidence="13">
    <location>
        <begin position="21"/>
        <end position="42"/>
    </location>
</feature>
<keyword evidence="8 13" id="KW-0812">Transmembrane</keyword>
<dbReference type="PIRSF" id="PIRSF002764">
    <property type="entry name" value="CcmB"/>
    <property type="match status" value="1"/>
</dbReference>
<keyword evidence="11 12" id="KW-0472">Membrane</keyword>
<evidence type="ECO:0000256" key="6">
    <source>
        <dbReference type="ARBA" id="ARBA00022475"/>
    </source>
</evidence>
<sequence>MIQIFAAVLRRELRLAATAKTEWLMPLFFYVIVVTLFGLGATPNDPKLAEFAPAILWVGALLAALLTLERLFRADFEDGTLEQIFLGTQPVTLVVAAKLLAHWLLTGLPLALLAAPLSSALGFSSAAIPALVAGLALGTPVLTLIGGFASALTVGLPRAGVLLPLLVLPLVTPVVIFGAGAARVAQSGLDGAAPLYFLAAILVLGLTLLPWATAAALRNAFE</sequence>
<evidence type="ECO:0000256" key="11">
    <source>
        <dbReference type="ARBA" id="ARBA00023136"/>
    </source>
</evidence>
<keyword evidence="7 12" id="KW-0997">Cell inner membrane</keyword>
<dbReference type="EMBL" id="QANS01000002">
    <property type="protein sequence ID" value="PTU31972.1"/>
    <property type="molecule type" value="Genomic_DNA"/>
</dbReference>
<name>A0A2T5MHB3_9GAMM</name>
<feature type="transmembrane region" description="Helical" evidence="13">
    <location>
        <begin position="125"/>
        <end position="149"/>
    </location>
</feature>
<dbReference type="Proteomes" id="UP000244248">
    <property type="component" value="Unassembled WGS sequence"/>
</dbReference>
<feature type="transmembrane region" description="Helical" evidence="13">
    <location>
        <begin position="54"/>
        <end position="72"/>
    </location>
</feature>
<comment type="subcellular location">
    <subcellularLocation>
        <location evidence="2">Cell inner membrane</location>
        <topology evidence="2">Multi-pass membrane protein</topology>
    </subcellularLocation>
</comment>
<dbReference type="PRINTS" id="PR01414">
    <property type="entry name" value="CCMBBIOGNSIS"/>
</dbReference>
<evidence type="ECO:0000256" key="4">
    <source>
        <dbReference type="ARBA" id="ARBA00016452"/>
    </source>
</evidence>
<evidence type="ECO:0000256" key="1">
    <source>
        <dbReference type="ARBA" id="ARBA00002442"/>
    </source>
</evidence>
<evidence type="ECO:0000256" key="10">
    <source>
        <dbReference type="ARBA" id="ARBA00022989"/>
    </source>
</evidence>
<evidence type="ECO:0000256" key="13">
    <source>
        <dbReference type="SAM" id="Phobius"/>
    </source>
</evidence>
<gene>
    <name evidence="14" type="primary">ccmB</name>
    <name evidence="14" type="ORF">CJD38_04630</name>
</gene>
<feature type="transmembrane region" description="Helical" evidence="13">
    <location>
        <begin position="161"/>
        <end position="182"/>
    </location>
</feature>
<dbReference type="GO" id="GO:0005886">
    <property type="term" value="C:plasma membrane"/>
    <property type="evidence" value="ECO:0007669"/>
    <property type="project" value="UniProtKB-SubCell"/>
</dbReference>
<evidence type="ECO:0000256" key="8">
    <source>
        <dbReference type="ARBA" id="ARBA00022692"/>
    </source>
</evidence>
<reference evidence="14 15" key="1">
    <citation type="submission" date="2018-04" db="EMBL/GenBank/DDBJ databases">
        <title>Novel species isolated from glacier.</title>
        <authorList>
            <person name="Liu Q."/>
            <person name="Xin Y.-H."/>
        </authorList>
    </citation>
    <scope>NUCLEOTIDE SEQUENCE [LARGE SCALE GENOMIC DNA]</scope>
    <source>
        <strain evidence="14 15">GT1R17</strain>
    </source>
</reference>
<evidence type="ECO:0000256" key="3">
    <source>
        <dbReference type="ARBA" id="ARBA00010544"/>
    </source>
</evidence>
<accession>A0A2T5MHB3</accession>
<feature type="transmembrane region" description="Helical" evidence="13">
    <location>
        <begin position="84"/>
        <end position="105"/>
    </location>
</feature>
<dbReference type="AlphaFoldDB" id="A0A2T5MHB3"/>
<keyword evidence="5 12" id="KW-0813">Transport</keyword>
<keyword evidence="6 12" id="KW-1003">Cell membrane</keyword>
<evidence type="ECO:0000256" key="7">
    <source>
        <dbReference type="ARBA" id="ARBA00022519"/>
    </source>
</evidence>
<proteinExistence type="inferred from homology"/>
<comment type="similarity">
    <text evidence="3 12">Belongs to the CcmB/CycW/HelB family.</text>
</comment>
<keyword evidence="10 13" id="KW-1133">Transmembrane helix</keyword>
<dbReference type="InterPro" id="IPR003544">
    <property type="entry name" value="Cyt_c_biogenesis_CcmB"/>
</dbReference>
<dbReference type="GO" id="GO:1903607">
    <property type="term" value="P:cytochrome c biosynthetic process"/>
    <property type="evidence" value="ECO:0007669"/>
    <property type="project" value="TreeGrafter"/>
</dbReference>
<evidence type="ECO:0000313" key="14">
    <source>
        <dbReference type="EMBL" id="PTU31972.1"/>
    </source>
</evidence>
<dbReference type="GO" id="GO:0015232">
    <property type="term" value="F:heme transmembrane transporter activity"/>
    <property type="evidence" value="ECO:0007669"/>
    <property type="project" value="InterPro"/>
</dbReference>
<evidence type="ECO:0000256" key="12">
    <source>
        <dbReference type="PIRNR" id="PIRNR002764"/>
    </source>
</evidence>
<comment type="caution">
    <text evidence="14">The sequence shown here is derived from an EMBL/GenBank/DDBJ whole genome shotgun (WGS) entry which is preliminary data.</text>
</comment>
<dbReference type="GO" id="GO:0017004">
    <property type="term" value="P:cytochrome complex assembly"/>
    <property type="evidence" value="ECO:0007669"/>
    <property type="project" value="UniProtKB-KW"/>
</dbReference>
<comment type="function">
    <text evidence="1 12">Required for the export of heme to the periplasm for the biogenesis of c-type cytochromes.</text>
</comment>
<dbReference type="PANTHER" id="PTHR30070">
    <property type="entry name" value="HEME EXPORTER PROTEIN B"/>
    <property type="match status" value="1"/>
</dbReference>
<evidence type="ECO:0000313" key="15">
    <source>
        <dbReference type="Proteomes" id="UP000244248"/>
    </source>
</evidence>
<dbReference type="NCBIfam" id="TIGR01190">
    <property type="entry name" value="ccmB"/>
    <property type="match status" value="1"/>
</dbReference>
<dbReference type="PANTHER" id="PTHR30070:SF1">
    <property type="entry name" value="CYTOCHROME C BIOGENESIS B-RELATED"/>
    <property type="match status" value="1"/>
</dbReference>